<reference evidence="2" key="2">
    <citation type="journal article" date="2017" name="Nat. Plants">
        <title>The Aegilops tauschii genome reveals multiple impacts of transposons.</title>
        <authorList>
            <person name="Zhao G."/>
            <person name="Zou C."/>
            <person name="Li K."/>
            <person name="Wang K."/>
            <person name="Li T."/>
            <person name="Gao L."/>
            <person name="Zhang X."/>
            <person name="Wang H."/>
            <person name="Yang Z."/>
            <person name="Liu X."/>
            <person name="Jiang W."/>
            <person name="Mao L."/>
            <person name="Kong X."/>
            <person name="Jiao Y."/>
            <person name="Jia J."/>
        </authorList>
    </citation>
    <scope>NUCLEOTIDE SEQUENCE [LARGE SCALE GENOMIC DNA]</scope>
    <source>
        <strain evidence="2">cv. AL8/78</strain>
    </source>
</reference>
<reference evidence="1" key="4">
    <citation type="submission" date="2019-03" db="UniProtKB">
        <authorList>
            <consortium name="EnsemblPlants"/>
        </authorList>
    </citation>
    <scope>IDENTIFICATION</scope>
</reference>
<dbReference type="AlphaFoldDB" id="A0A453QVL9"/>
<proteinExistence type="predicted"/>
<evidence type="ECO:0000313" key="1">
    <source>
        <dbReference type="EnsemblPlants" id="AET7Gv20340100.15"/>
    </source>
</evidence>
<reference evidence="1" key="5">
    <citation type="journal article" date="2021" name="G3 (Bethesda)">
        <title>Aegilops tauschii genome assembly Aet v5.0 features greater sequence contiguity and improved annotation.</title>
        <authorList>
            <person name="Wang L."/>
            <person name="Zhu T."/>
            <person name="Rodriguez J.C."/>
            <person name="Deal K.R."/>
            <person name="Dubcovsky J."/>
            <person name="McGuire P.E."/>
            <person name="Lux T."/>
            <person name="Spannagl M."/>
            <person name="Mayer K.F.X."/>
            <person name="Baldrich P."/>
            <person name="Meyers B.C."/>
            <person name="Huo N."/>
            <person name="Gu Y.Q."/>
            <person name="Zhou H."/>
            <person name="Devos K.M."/>
            <person name="Bennetzen J.L."/>
            <person name="Unver T."/>
            <person name="Budak H."/>
            <person name="Gulick P.J."/>
            <person name="Galiba G."/>
            <person name="Kalapos B."/>
            <person name="Nelson D.R."/>
            <person name="Li P."/>
            <person name="You F.M."/>
            <person name="Luo M.C."/>
            <person name="Dvorak J."/>
        </authorList>
    </citation>
    <scope>NUCLEOTIDE SEQUENCE [LARGE SCALE GENOMIC DNA]</scope>
    <source>
        <strain evidence="1">cv. AL8/78</strain>
    </source>
</reference>
<dbReference type="Gramene" id="AET7Gv20340100.15">
    <property type="protein sequence ID" value="AET7Gv20340100.15"/>
    <property type="gene ID" value="AET7Gv20340100"/>
</dbReference>
<dbReference type="Proteomes" id="UP000015105">
    <property type="component" value="Chromosome 7D"/>
</dbReference>
<evidence type="ECO:0000313" key="2">
    <source>
        <dbReference type="Proteomes" id="UP000015105"/>
    </source>
</evidence>
<reference evidence="1" key="3">
    <citation type="journal article" date="2017" name="Nature">
        <title>Genome sequence of the progenitor of the wheat D genome Aegilops tauschii.</title>
        <authorList>
            <person name="Luo M.C."/>
            <person name="Gu Y.Q."/>
            <person name="Puiu D."/>
            <person name="Wang H."/>
            <person name="Twardziok S.O."/>
            <person name="Deal K.R."/>
            <person name="Huo N."/>
            <person name="Zhu T."/>
            <person name="Wang L."/>
            <person name="Wang Y."/>
            <person name="McGuire P.E."/>
            <person name="Liu S."/>
            <person name="Long H."/>
            <person name="Ramasamy R.K."/>
            <person name="Rodriguez J.C."/>
            <person name="Van S.L."/>
            <person name="Yuan L."/>
            <person name="Wang Z."/>
            <person name="Xia Z."/>
            <person name="Xiao L."/>
            <person name="Anderson O.D."/>
            <person name="Ouyang S."/>
            <person name="Liang Y."/>
            <person name="Zimin A.V."/>
            <person name="Pertea G."/>
            <person name="Qi P."/>
            <person name="Bennetzen J.L."/>
            <person name="Dai X."/>
            <person name="Dawson M.W."/>
            <person name="Muller H.G."/>
            <person name="Kugler K."/>
            <person name="Rivarola-Duarte L."/>
            <person name="Spannagl M."/>
            <person name="Mayer K.F.X."/>
            <person name="Lu F.H."/>
            <person name="Bevan M.W."/>
            <person name="Leroy P."/>
            <person name="Li P."/>
            <person name="You F.M."/>
            <person name="Sun Q."/>
            <person name="Liu Z."/>
            <person name="Lyons E."/>
            <person name="Wicker T."/>
            <person name="Salzberg S.L."/>
            <person name="Devos K.M."/>
            <person name="Dvorak J."/>
        </authorList>
    </citation>
    <scope>NUCLEOTIDE SEQUENCE [LARGE SCALE GENOMIC DNA]</scope>
    <source>
        <strain evidence="1">cv. AL8/78</strain>
    </source>
</reference>
<keyword evidence="2" id="KW-1185">Reference proteome</keyword>
<sequence>MWPVKLQVLLDRLLLQMNPLVVQEAHQTRVRLAHSTPASYFKCQPA</sequence>
<dbReference type="EnsemblPlants" id="AET7Gv20340100.15">
    <property type="protein sequence ID" value="AET7Gv20340100.15"/>
    <property type="gene ID" value="AET7Gv20340100"/>
</dbReference>
<organism evidence="1 2">
    <name type="scientific">Aegilops tauschii subsp. strangulata</name>
    <name type="common">Goatgrass</name>
    <dbReference type="NCBI Taxonomy" id="200361"/>
    <lineage>
        <taxon>Eukaryota</taxon>
        <taxon>Viridiplantae</taxon>
        <taxon>Streptophyta</taxon>
        <taxon>Embryophyta</taxon>
        <taxon>Tracheophyta</taxon>
        <taxon>Spermatophyta</taxon>
        <taxon>Magnoliopsida</taxon>
        <taxon>Liliopsida</taxon>
        <taxon>Poales</taxon>
        <taxon>Poaceae</taxon>
        <taxon>BOP clade</taxon>
        <taxon>Pooideae</taxon>
        <taxon>Triticodae</taxon>
        <taxon>Triticeae</taxon>
        <taxon>Triticinae</taxon>
        <taxon>Aegilops</taxon>
    </lineage>
</organism>
<accession>A0A453QVL9</accession>
<protein>
    <submittedName>
        <fullName evidence="1">Uncharacterized protein</fullName>
    </submittedName>
</protein>
<reference evidence="2" key="1">
    <citation type="journal article" date="2014" name="Science">
        <title>Ancient hybridizations among the ancestral genomes of bread wheat.</title>
        <authorList>
            <consortium name="International Wheat Genome Sequencing Consortium,"/>
            <person name="Marcussen T."/>
            <person name="Sandve S.R."/>
            <person name="Heier L."/>
            <person name="Spannagl M."/>
            <person name="Pfeifer M."/>
            <person name="Jakobsen K.S."/>
            <person name="Wulff B.B."/>
            <person name="Steuernagel B."/>
            <person name="Mayer K.F."/>
            <person name="Olsen O.A."/>
        </authorList>
    </citation>
    <scope>NUCLEOTIDE SEQUENCE [LARGE SCALE GENOMIC DNA]</scope>
    <source>
        <strain evidence="2">cv. AL8/78</strain>
    </source>
</reference>
<name>A0A453QVL9_AEGTS</name>